<name>A0A8J2LJX5_9HEXA</name>
<organism evidence="1 2">
    <name type="scientific">Allacma fusca</name>
    <dbReference type="NCBI Taxonomy" id="39272"/>
    <lineage>
        <taxon>Eukaryota</taxon>
        <taxon>Metazoa</taxon>
        <taxon>Ecdysozoa</taxon>
        <taxon>Arthropoda</taxon>
        <taxon>Hexapoda</taxon>
        <taxon>Collembola</taxon>
        <taxon>Symphypleona</taxon>
        <taxon>Sminthuridae</taxon>
        <taxon>Allacma</taxon>
    </lineage>
</organism>
<dbReference type="Proteomes" id="UP000708208">
    <property type="component" value="Unassembled WGS sequence"/>
</dbReference>
<protein>
    <submittedName>
        <fullName evidence="1">Uncharacterized protein</fullName>
    </submittedName>
</protein>
<evidence type="ECO:0000313" key="1">
    <source>
        <dbReference type="EMBL" id="CAG7834895.1"/>
    </source>
</evidence>
<sequence length="16" mass="1845">MVSWVPLECNPEVLTK</sequence>
<dbReference type="AlphaFoldDB" id="A0A8J2LJX5"/>
<feature type="non-terminal residue" evidence="1">
    <location>
        <position position="1"/>
    </location>
</feature>
<dbReference type="EMBL" id="CAJVCH010570433">
    <property type="protein sequence ID" value="CAG7834895.1"/>
    <property type="molecule type" value="Genomic_DNA"/>
</dbReference>
<accession>A0A8J2LJX5</accession>
<proteinExistence type="predicted"/>
<evidence type="ECO:0000313" key="2">
    <source>
        <dbReference type="Proteomes" id="UP000708208"/>
    </source>
</evidence>
<gene>
    <name evidence="1" type="ORF">AFUS01_LOCUS44340</name>
</gene>
<comment type="caution">
    <text evidence="1">The sequence shown here is derived from an EMBL/GenBank/DDBJ whole genome shotgun (WGS) entry which is preliminary data.</text>
</comment>
<keyword evidence="2" id="KW-1185">Reference proteome</keyword>
<reference evidence="1" key="1">
    <citation type="submission" date="2021-06" db="EMBL/GenBank/DDBJ databases">
        <authorList>
            <person name="Hodson N. C."/>
            <person name="Mongue J. A."/>
            <person name="Jaron S. K."/>
        </authorList>
    </citation>
    <scope>NUCLEOTIDE SEQUENCE</scope>
</reference>